<comment type="caution">
    <text evidence="1">The sequence shown here is derived from an EMBL/GenBank/DDBJ whole genome shotgun (WGS) entry which is preliminary data.</text>
</comment>
<organism evidence="1 2">
    <name type="scientific">Microbacterium dextranolyticum</name>
    <dbReference type="NCBI Taxonomy" id="36806"/>
    <lineage>
        <taxon>Bacteria</taxon>
        <taxon>Bacillati</taxon>
        <taxon>Actinomycetota</taxon>
        <taxon>Actinomycetes</taxon>
        <taxon>Micrococcales</taxon>
        <taxon>Microbacteriaceae</taxon>
        <taxon>Microbacterium</taxon>
    </lineage>
</organism>
<dbReference type="RefSeq" id="WP_204963084.1">
    <property type="nucleotide sequence ID" value="NZ_BAAAUR010000013.1"/>
</dbReference>
<accession>A0A9W6M5L5</accession>
<dbReference type="EMBL" id="BSER01000002">
    <property type="protein sequence ID" value="GLJ94608.1"/>
    <property type="molecule type" value="Genomic_DNA"/>
</dbReference>
<gene>
    <name evidence="1" type="ORF">GCM10017591_06690</name>
</gene>
<evidence type="ECO:0000313" key="2">
    <source>
        <dbReference type="Proteomes" id="UP001142291"/>
    </source>
</evidence>
<reference evidence="1" key="2">
    <citation type="submission" date="2023-01" db="EMBL/GenBank/DDBJ databases">
        <authorList>
            <person name="Sun Q."/>
            <person name="Evtushenko L."/>
        </authorList>
    </citation>
    <scope>NUCLEOTIDE SEQUENCE</scope>
    <source>
        <strain evidence="1">VKM Ac-1940</strain>
    </source>
</reference>
<evidence type="ECO:0000313" key="1">
    <source>
        <dbReference type="EMBL" id="GLJ94608.1"/>
    </source>
</evidence>
<proteinExistence type="predicted"/>
<name>A0A9W6M5L5_9MICO</name>
<dbReference type="Proteomes" id="UP001142291">
    <property type="component" value="Unassembled WGS sequence"/>
</dbReference>
<dbReference type="AlphaFoldDB" id="A0A9W6M5L5"/>
<sequence length="230" mass="24861">MSGPHNTYLEGCDEAKAFARRLTWWLNGEGVSVGSNYVVDVHLDTALAPNTVQVGPVGRGADDWQTREVTVGVEPDSSPADADRIAIAAITLGVRALVPDHAPRVDEAAHIVGESGERCRFLHRAKETTKEIVEVTSTIAARPHPSHVFIAVTDKATGLYRESPPIAVTVWDDAVYLAGKIRRTRTGVAIDARNGYPAQLVAAATGPLEWTIDELVPTERPLTSSLLVWR</sequence>
<keyword evidence="2" id="KW-1185">Reference proteome</keyword>
<protein>
    <submittedName>
        <fullName evidence="1">Uncharacterized protein</fullName>
    </submittedName>
</protein>
<reference evidence="1" key="1">
    <citation type="journal article" date="2014" name="Int. J. Syst. Evol. Microbiol.">
        <title>Complete genome sequence of Corynebacterium casei LMG S-19264T (=DSM 44701T), isolated from a smear-ripened cheese.</title>
        <authorList>
            <consortium name="US DOE Joint Genome Institute (JGI-PGF)"/>
            <person name="Walter F."/>
            <person name="Albersmeier A."/>
            <person name="Kalinowski J."/>
            <person name="Ruckert C."/>
        </authorList>
    </citation>
    <scope>NUCLEOTIDE SEQUENCE</scope>
    <source>
        <strain evidence="1">VKM Ac-1940</strain>
    </source>
</reference>